<evidence type="ECO:0000313" key="3">
    <source>
        <dbReference type="Proteomes" id="UP000287972"/>
    </source>
</evidence>
<organism evidence="2 3">
    <name type="scientific">Fusarium floridanum</name>
    <dbReference type="NCBI Taxonomy" id="1325733"/>
    <lineage>
        <taxon>Eukaryota</taxon>
        <taxon>Fungi</taxon>
        <taxon>Dikarya</taxon>
        <taxon>Ascomycota</taxon>
        <taxon>Pezizomycotina</taxon>
        <taxon>Sordariomycetes</taxon>
        <taxon>Hypocreomycetidae</taxon>
        <taxon>Hypocreales</taxon>
        <taxon>Nectriaceae</taxon>
        <taxon>Fusarium</taxon>
        <taxon>Fusarium solani species complex</taxon>
    </lineage>
</organism>
<feature type="compositionally biased region" description="Low complexity" evidence="1">
    <location>
        <begin position="78"/>
        <end position="95"/>
    </location>
</feature>
<comment type="caution">
    <text evidence="2">The sequence shown here is derived from an EMBL/GenBank/DDBJ whole genome shotgun (WGS) entry which is preliminary data.</text>
</comment>
<dbReference type="Proteomes" id="UP000287972">
    <property type="component" value="Unassembled WGS sequence"/>
</dbReference>
<proteinExistence type="predicted"/>
<dbReference type="EMBL" id="NKCL01000496">
    <property type="protein sequence ID" value="RSL66621.1"/>
    <property type="molecule type" value="Genomic_DNA"/>
</dbReference>
<evidence type="ECO:0000256" key="1">
    <source>
        <dbReference type="SAM" id="MobiDB-lite"/>
    </source>
</evidence>
<feature type="region of interest" description="Disordered" evidence="1">
    <location>
        <begin position="202"/>
        <end position="291"/>
    </location>
</feature>
<feature type="region of interest" description="Disordered" evidence="1">
    <location>
        <begin position="70"/>
        <end position="101"/>
    </location>
</feature>
<keyword evidence="3" id="KW-1185">Reference proteome</keyword>
<accession>A0A428QMX5</accession>
<gene>
    <name evidence="2" type="ORF">CEP51_012788</name>
</gene>
<feature type="compositionally biased region" description="Polar residues" evidence="1">
    <location>
        <begin position="233"/>
        <end position="267"/>
    </location>
</feature>
<sequence length="291" mass="32064">MSEDESYQDEEGLGLPPAPTIPPEFARAWLDVVHPENLSIFETVIMSRLQYIAAQVHHLARQVEDLRNAISRGRSRRGSMSSSTTASTKGGDDTSIAPIPSDRVQEAFNELRTRELREILTALHDSFVTVNNKKLHVQRTINANTDATTFIEHVTEVIKEKQANPEGQEVGVAGHYEKMLGYLANLAPDLKMDLYIELNKAKKQRDDPKGQGKAKAKHAGSPILIGTDDSDHQSTTSHAGPSTTVTQNQQASARPSRKASNSSQGNGQPRRHPSRQTSRSDRVKGEQSQQS</sequence>
<reference evidence="2 3" key="1">
    <citation type="submission" date="2017-06" db="EMBL/GenBank/DDBJ databases">
        <title>Comparative genomic analysis of Ambrosia Fusariam Clade fungi.</title>
        <authorList>
            <person name="Stajich J.E."/>
            <person name="Carrillo J."/>
            <person name="Kijimoto T."/>
            <person name="Eskalen A."/>
            <person name="O'Donnell K."/>
            <person name="Kasson M."/>
        </authorList>
    </citation>
    <scope>NUCLEOTIDE SEQUENCE [LARGE SCALE GENOMIC DNA]</scope>
    <source>
        <strain evidence="2 3">NRRL62606</strain>
    </source>
</reference>
<protein>
    <submittedName>
        <fullName evidence="2">Uncharacterized protein</fullName>
    </submittedName>
</protein>
<name>A0A428QMX5_9HYPO</name>
<evidence type="ECO:0000313" key="2">
    <source>
        <dbReference type="EMBL" id="RSL66621.1"/>
    </source>
</evidence>
<dbReference type="AlphaFoldDB" id="A0A428QMX5"/>